<evidence type="ECO:0000256" key="3">
    <source>
        <dbReference type="ARBA" id="ARBA00023163"/>
    </source>
</evidence>
<dbReference type="AlphaFoldDB" id="A0A9D1HVZ3"/>
<keyword evidence="1" id="KW-0805">Transcription regulation</keyword>
<name>A0A9D1HVZ3_9ACTN</name>
<comment type="caution">
    <text evidence="5">The sequence shown here is derived from an EMBL/GenBank/DDBJ whole genome shotgun (WGS) entry which is preliminary data.</text>
</comment>
<dbReference type="SUPFAM" id="SSF46785">
    <property type="entry name" value="Winged helix' DNA-binding domain"/>
    <property type="match status" value="1"/>
</dbReference>
<dbReference type="SMART" id="SM00347">
    <property type="entry name" value="HTH_MARR"/>
    <property type="match status" value="1"/>
</dbReference>
<dbReference type="PANTHER" id="PTHR42756">
    <property type="entry name" value="TRANSCRIPTIONAL REGULATOR, MARR"/>
    <property type="match status" value="1"/>
</dbReference>
<evidence type="ECO:0000259" key="4">
    <source>
        <dbReference type="PROSITE" id="PS50995"/>
    </source>
</evidence>
<reference evidence="5" key="1">
    <citation type="submission" date="2020-10" db="EMBL/GenBank/DDBJ databases">
        <authorList>
            <person name="Gilroy R."/>
        </authorList>
    </citation>
    <scope>NUCLEOTIDE SEQUENCE</scope>
    <source>
        <strain evidence="5">ChiHjej12B11-29160</strain>
    </source>
</reference>
<evidence type="ECO:0000313" key="5">
    <source>
        <dbReference type="EMBL" id="HIU23369.1"/>
    </source>
</evidence>
<proteinExistence type="predicted"/>
<evidence type="ECO:0000256" key="2">
    <source>
        <dbReference type="ARBA" id="ARBA00023125"/>
    </source>
</evidence>
<feature type="domain" description="HTH marR-type" evidence="4">
    <location>
        <begin position="7"/>
        <end position="138"/>
    </location>
</feature>
<keyword evidence="3" id="KW-0804">Transcription</keyword>
<evidence type="ECO:0000256" key="1">
    <source>
        <dbReference type="ARBA" id="ARBA00023015"/>
    </source>
</evidence>
<dbReference type="Gene3D" id="1.10.10.10">
    <property type="entry name" value="Winged helix-like DNA-binding domain superfamily/Winged helix DNA-binding domain"/>
    <property type="match status" value="1"/>
</dbReference>
<dbReference type="Pfam" id="PF01047">
    <property type="entry name" value="MarR"/>
    <property type="match status" value="1"/>
</dbReference>
<dbReference type="PROSITE" id="PS50995">
    <property type="entry name" value="HTH_MARR_2"/>
    <property type="match status" value="1"/>
</dbReference>
<accession>A0A9D1HVZ3</accession>
<dbReference type="PANTHER" id="PTHR42756:SF1">
    <property type="entry name" value="TRANSCRIPTIONAL REPRESSOR OF EMRAB OPERON"/>
    <property type="match status" value="1"/>
</dbReference>
<evidence type="ECO:0000313" key="6">
    <source>
        <dbReference type="Proteomes" id="UP000824078"/>
    </source>
</evidence>
<keyword evidence="2" id="KW-0238">DNA-binding</keyword>
<dbReference type="InterPro" id="IPR036388">
    <property type="entry name" value="WH-like_DNA-bd_sf"/>
</dbReference>
<dbReference type="InterPro" id="IPR000835">
    <property type="entry name" value="HTH_MarR-typ"/>
</dbReference>
<dbReference type="GO" id="GO:0003677">
    <property type="term" value="F:DNA binding"/>
    <property type="evidence" value="ECO:0007669"/>
    <property type="project" value="UniProtKB-KW"/>
</dbReference>
<reference evidence="5" key="2">
    <citation type="journal article" date="2021" name="PeerJ">
        <title>Extensive microbial diversity within the chicken gut microbiome revealed by metagenomics and culture.</title>
        <authorList>
            <person name="Gilroy R."/>
            <person name="Ravi A."/>
            <person name="Getino M."/>
            <person name="Pursley I."/>
            <person name="Horton D.L."/>
            <person name="Alikhan N.F."/>
            <person name="Baker D."/>
            <person name="Gharbi K."/>
            <person name="Hall N."/>
            <person name="Watson M."/>
            <person name="Adriaenssens E.M."/>
            <person name="Foster-Nyarko E."/>
            <person name="Jarju S."/>
            <person name="Secka A."/>
            <person name="Antonio M."/>
            <person name="Oren A."/>
            <person name="Chaudhuri R.R."/>
            <person name="La Ragione R."/>
            <person name="Hildebrand F."/>
            <person name="Pallen M.J."/>
        </authorList>
    </citation>
    <scope>NUCLEOTIDE SEQUENCE</scope>
    <source>
        <strain evidence="5">ChiHjej12B11-29160</strain>
    </source>
</reference>
<organism evidence="5 6">
    <name type="scientific">Candidatus Coprovicinus avistercoris</name>
    <dbReference type="NCBI Taxonomy" id="2840754"/>
    <lineage>
        <taxon>Bacteria</taxon>
        <taxon>Bacillati</taxon>
        <taxon>Actinomycetota</taxon>
        <taxon>Coriobacteriia</taxon>
        <taxon>Coriobacteriales</taxon>
        <taxon>Coriobacteriaceae</taxon>
        <taxon>Coriobacteriaceae incertae sedis</taxon>
        <taxon>Candidatus Coprovicinus</taxon>
    </lineage>
</organism>
<gene>
    <name evidence="5" type="ORF">IAD17_00335</name>
</gene>
<dbReference type="GO" id="GO:0003700">
    <property type="term" value="F:DNA-binding transcription factor activity"/>
    <property type="evidence" value="ECO:0007669"/>
    <property type="project" value="InterPro"/>
</dbReference>
<dbReference type="InterPro" id="IPR036390">
    <property type="entry name" value="WH_DNA-bd_sf"/>
</dbReference>
<protein>
    <submittedName>
        <fullName evidence="5">MarR family transcriptional regulator</fullName>
    </submittedName>
</protein>
<dbReference type="PRINTS" id="PR00598">
    <property type="entry name" value="HTHMARR"/>
</dbReference>
<sequence length="154" mass="17294">MEETSDYKELTQELMGEIRAIGHALKPAVFNSMRGEAAVLMSLYRAGGELSPSKLGNETHVSSARIANILRTLEEKGFITRHHLSSDRRQVAVALTDRGFEQTSKIRAEREKVVEQYLSFLGKDDSQDLLRIARRTRTMLEQSCEKPCKGGLQA</sequence>
<dbReference type="EMBL" id="DVMQ01000002">
    <property type="protein sequence ID" value="HIU23369.1"/>
    <property type="molecule type" value="Genomic_DNA"/>
</dbReference>
<dbReference type="Proteomes" id="UP000824078">
    <property type="component" value="Unassembled WGS sequence"/>
</dbReference>